<feature type="region of interest" description="Disordered" evidence="1">
    <location>
        <begin position="170"/>
        <end position="198"/>
    </location>
</feature>
<sequence>MMKTNALPGTPRWAALAAHAVPLIVIPSGIWRIALTLGAPVAEVDDPGLGQDVYQIVLTVVAELLAFLTLGLVRSWGEVFPRRLPFVGGRPVSTRGATTAALCGAFGLFALVGWFTYAAYAGLGRNSVGTHTDGPVQQVLLHVCYLPLLAWGPLLAAVAVAYHRRRTGRYDSTGRRDGDSRYDEGRTGRPAASSCVEK</sequence>
<reference evidence="3 4" key="1">
    <citation type="submission" date="2024-10" db="EMBL/GenBank/DDBJ databases">
        <title>The Natural Products Discovery Center: Release of the First 8490 Sequenced Strains for Exploring Actinobacteria Biosynthetic Diversity.</title>
        <authorList>
            <person name="Kalkreuter E."/>
            <person name="Kautsar S.A."/>
            <person name="Yang D."/>
            <person name="Bader C.D."/>
            <person name="Teijaro C.N."/>
            <person name="Fluegel L."/>
            <person name="Davis C.M."/>
            <person name="Simpson J.R."/>
            <person name="Lauterbach L."/>
            <person name="Steele A.D."/>
            <person name="Gui C."/>
            <person name="Meng S."/>
            <person name="Li G."/>
            <person name="Viehrig K."/>
            <person name="Ye F."/>
            <person name="Su P."/>
            <person name="Kiefer A.F."/>
            <person name="Nichols A."/>
            <person name="Cepeda A.J."/>
            <person name="Yan W."/>
            <person name="Fan B."/>
            <person name="Jiang Y."/>
            <person name="Adhikari A."/>
            <person name="Zheng C.-J."/>
            <person name="Schuster L."/>
            <person name="Cowan T.M."/>
            <person name="Smanski M.J."/>
            <person name="Chevrette M.G."/>
            <person name="De Carvalho L.P.S."/>
            <person name="Shen B."/>
        </authorList>
    </citation>
    <scope>NUCLEOTIDE SEQUENCE [LARGE SCALE GENOMIC DNA]</scope>
    <source>
        <strain evidence="3 4">NPDC015755</strain>
    </source>
</reference>
<evidence type="ECO:0000313" key="4">
    <source>
        <dbReference type="Proteomes" id="UP001603013"/>
    </source>
</evidence>
<organism evidence="3 4">
    <name type="scientific">Streptomyces lateritius</name>
    <dbReference type="NCBI Taxonomy" id="67313"/>
    <lineage>
        <taxon>Bacteria</taxon>
        <taxon>Bacillati</taxon>
        <taxon>Actinomycetota</taxon>
        <taxon>Actinomycetes</taxon>
        <taxon>Kitasatosporales</taxon>
        <taxon>Streptomycetaceae</taxon>
        <taxon>Streptomyces</taxon>
    </lineage>
</organism>
<proteinExistence type="predicted"/>
<keyword evidence="2" id="KW-1133">Transmembrane helix</keyword>
<gene>
    <name evidence="3" type="ORF">ACF05T_04635</name>
</gene>
<evidence type="ECO:0000313" key="3">
    <source>
        <dbReference type="EMBL" id="MFF8275396.1"/>
    </source>
</evidence>
<evidence type="ECO:0000256" key="1">
    <source>
        <dbReference type="SAM" id="MobiDB-lite"/>
    </source>
</evidence>
<comment type="caution">
    <text evidence="3">The sequence shown here is derived from an EMBL/GenBank/DDBJ whole genome shotgun (WGS) entry which is preliminary data.</text>
</comment>
<keyword evidence="4" id="KW-1185">Reference proteome</keyword>
<dbReference type="EMBL" id="JBIBSM010000002">
    <property type="protein sequence ID" value="MFF8275396.1"/>
    <property type="molecule type" value="Genomic_DNA"/>
</dbReference>
<accession>A0ABW6Y744</accession>
<name>A0ABW6Y744_9ACTN</name>
<feature type="transmembrane region" description="Helical" evidence="2">
    <location>
        <begin position="140"/>
        <end position="162"/>
    </location>
</feature>
<protein>
    <recommendedName>
        <fullName evidence="5">DUF3995 domain-containing protein</fullName>
    </recommendedName>
</protein>
<keyword evidence="2" id="KW-0472">Membrane</keyword>
<dbReference type="RefSeq" id="WP_391933091.1">
    <property type="nucleotide sequence ID" value="NZ_JBIBSM010000002.1"/>
</dbReference>
<evidence type="ECO:0000256" key="2">
    <source>
        <dbReference type="SAM" id="Phobius"/>
    </source>
</evidence>
<dbReference type="Proteomes" id="UP001603013">
    <property type="component" value="Unassembled WGS sequence"/>
</dbReference>
<feature type="transmembrane region" description="Helical" evidence="2">
    <location>
        <begin position="54"/>
        <end position="76"/>
    </location>
</feature>
<keyword evidence="2" id="KW-0812">Transmembrane</keyword>
<feature type="transmembrane region" description="Helical" evidence="2">
    <location>
        <begin position="97"/>
        <end position="120"/>
    </location>
</feature>
<feature type="compositionally biased region" description="Basic and acidic residues" evidence="1">
    <location>
        <begin position="170"/>
        <end position="187"/>
    </location>
</feature>
<evidence type="ECO:0008006" key="5">
    <source>
        <dbReference type="Google" id="ProtNLM"/>
    </source>
</evidence>